<evidence type="ECO:0000313" key="2">
    <source>
        <dbReference type="EMBL" id="CAD8130303.1"/>
    </source>
</evidence>
<name>A0A8S1RSM0_9CILI</name>
<dbReference type="AlphaFoldDB" id="A0A8S1RSM0"/>
<dbReference type="InterPro" id="IPR052993">
    <property type="entry name" value="CFA-57"/>
</dbReference>
<proteinExistence type="predicted"/>
<comment type="caution">
    <text evidence="2">The sequence shown here is derived from an EMBL/GenBank/DDBJ whole genome shotgun (WGS) entry which is preliminary data.</text>
</comment>
<evidence type="ECO:0000313" key="3">
    <source>
        <dbReference type="Proteomes" id="UP000692954"/>
    </source>
</evidence>
<reference evidence="2" key="1">
    <citation type="submission" date="2021-01" db="EMBL/GenBank/DDBJ databases">
        <authorList>
            <consortium name="Genoscope - CEA"/>
            <person name="William W."/>
        </authorList>
    </citation>
    <scope>NUCLEOTIDE SEQUENCE</scope>
</reference>
<keyword evidence="3" id="KW-1185">Reference proteome</keyword>
<dbReference type="PANTHER" id="PTHR32215">
    <property type="entry name" value="CILIA- AND FLAGELLA-ASSOCIATED PROTEIN 57"/>
    <property type="match status" value="1"/>
</dbReference>
<dbReference type="Proteomes" id="UP000692954">
    <property type="component" value="Unassembled WGS sequence"/>
</dbReference>
<feature type="coiled-coil region" evidence="1">
    <location>
        <begin position="519"/>
        <end position="581"/>
    </location>
</feature>
<feature type="coiled-coil region" evidence="1">
    <location>
        <begin position="317"/>
        <end position="435"/>
    </location>
</feature>
<feature type="coiled-coil region" evidence="1">
    <location>
        <begin position="767"/>
        <end position="815"/>
    </location>
</feature>
<protein>
    <submittedName>
        <fullName evidence="2">Uncharacterized protein</fullName>
    </submittedName>
</protein>
<dbReference type="PANTHER" id="PTHR32215:SF0">
    <property type="entry name" value="CILIA- AND FLAGELLA-ASSOCIATED PROTEIN 57"/>
    <property type="match status" value="1"/>
</dbReference>
<evidence type="ECO:0000256" key="1">
    <source>
        <dbReference type="SAM" id="Coils"/>
    </source>
</evidence>
<dbReference type="EMBL" id="CAJJDN010000275">
    <property type="protein sequence ID" value="CAD8130303.1"/>
    <property type="molecule type" value="Genomic_DNA"/>
</dbReference>
<organism evidence="2 3">
    <name type="scientific">Paramecium sonneborni</name>
    <dbReference type="NCBI Taxonomy" id="65129"/>
    <lineage>
        <taxon>Eukaryota</taxon>
        <taxon>Sar</taxon>
        <taxon>Alveolata</taxon>
        <taxon>Ciliophora</taxon>
        <taxon>Intramacronucleata</taxon>
        <taxon>Oligohymenophorea</taxon>
        <taxon>Peniculida</taxon>
        <taxon>Parameciidae</taxon>
        <taxon>Paramecium</taxon>
    </lineage>
</organism>
<dbReference type="OrthoDB" id="310763at2759"/>
<gene>
    <name evidence="2" type="ORF">PSON_ATCC_30995.1.T2750014</name>
</gene>
<keyword evidence="1" id="KW-0175">Coiled coil</keyword>
<accession>A0A8S1RSM0</accession>
<sequence>MYAALTMIYFNRSAYQAALVSQQVLNNIVSCDHYRKVSLKNFHLNHYLKKVFTRIQFQYCHNSYEILIASVCDDKNIKFWNYSNDFKEMFSHQFHETALRMAIHPLSYQCAIEFKDGLRFYFILDDDLTLVHNEATKVCNALTYSEGGQILAAVNGNQIYLYNPLTYKMINVLPNHQTNLKDLLFIDKVLKLIKYISGQSVNFIRNLLSGERILEHAQKQNKYQSLCYDFEYDLVIGVSQQKLKVYHQKGQNMVLEVDTSLVIQQVHLLMVFINGEEITQLDLITRGDIENKITNTFALNSLCLCSTTAQEIRQEQLKELEYRLQNFKSDIDDAKEVQLNNNDYKLKKIRDEHTKEIQKVQDQLSQTIQQSDAKNNKIKEDKKNLIATSKKTIEEMNEQNSKKLLQIYDIRDKLNEKLQSIIKQQDEERRLVNQEYQQSISQVDDEYCQKYQDLFNRFSQAMSNMKLDQRKFKEVLQQSEKDYETFYKESQQSLKAKLEEFNTQTEILRSSISRFKKEIVRYQNRKEILHNLKKETEESLQSLRQELKGYEEKHKMMLADLREKEKLINQREQQIKDFRMKNVHLQNFQKVYDYRVNTLKDEREPLMDHLKNMEKHVKNLYNELIEESGLKQSRIEEERKLITDLNIFKNQLKSALTVLSLSKRNMENFKSSIQTLINSDTGDWPEKLEELYHMVQNENSKAITIKNPVFQETLKDMQKDPLQQQIDQSQQNAIYKALSSQKQYLQQSLSEVEASVKYQLGQREVAYDTIQDQNKHLIKQCKELREKKQELKSQLDSMNKEYREKKRELNNQGIEIPEENEDDNQFARTYATTFTSITRTPGTKSQQNFRTKIIRNIG</sequence>